<accession>A0ABX0H138</accession>
<organism evidence="3 4">
    <name type="scientific">Cyclobacterium plantarum</name>
    <dbReference type="NCBI Taxonomy" id="2716263"/>
    <lineage>
        <taxon>Bacteria</taxon>
        <taxon>Pseudomonadati</taxon>
        <taxon>Bacteroidota</taxon>
        <taxon>Cytophagia</taxon>
        <taxon>Cytophagales</taxon>
        <taxon>Cyclobacteriaceae</taxon>
        <taxon>Cyclobacterium</taxon>
    </lineage>
</organism>
<evidence type="ECO:0000313" key="3">
    <source>
        <dbReference type="EMBL" id="NHE55500.1"/>
    </source>
</evidence>
<dbReference type="Pfam" id="PF06580">
    <property type="entry name" value="His_kinase"/>
    <property type="match status" value="1"/>
</dbReference>
<reference evidence="3 4" key="1">
    <citation type="submission" date="2020-03" db="EMBL/GenBank/DDBJ databases">
        <title>Cyclobacterium plantarum sp. nov., a marine bacterium isolated from a coastal-marine wetland.</title>
        <authorList>
            <person name="Sanchez-Porro C."/>
            <person name="Ventosa A."/>
            <person name="Amoozegar M."/>
        </authorList>
    </citation>
    <scope>NUCLEOTIDE SEQUENCE [LARGE SCALE GENOMIC DNA]</scope>
    <source>
        <strain evidence="3 4">GBPx2</strain>
    </source>
</reference>
<dbReference type="Proteomes" id="UP000649799">
    <property type="component" value="Unassembled WGS sequence"/>
</dbReference>
<keyword evidence="1" id="KW-1133">Transmembrane helix</keyword>
<feature type="domain" description="Signal transduction histidine kinase internal region" evidence="2">
    <location>
        <begin position="158"/>
        <end position="237"/>
    </location>
</feature>
<protein>
    <submittedName>
        <fullName evidence="3">Histidine kinase</fullName>
    </submittedName>
</protein>
<comment type="caution">
    <text evidence="3">The sequence shown here is derived from an EMBL/GenBank/DDBJ whole genome shotgun (WGS) entry which is preliminary data.</text>
</comment>
<evidence type="ECO:0000313" key="4">
    <source>
        <dbReference type="Proteomes" id="UP000649799"/>
    </source>
</evidence>
<dbReference type="PANTHER" id="PTHR34220">
    <property type="entry name" value="SENSOR HISTIDINE KINASE YPDA"/>
    <property type="match status" value="1"/>
</dbReference>
<proteinExistence type="predicted"/>
<keyword evidence="1" id="KW-0812">Transmembrane</keyword>
<dbReference type="PANTHER" id="PTHR34220:SF7">
    <property type="entry name" value="SENSOR HISTIDINE KINASE YPDA"/>
    <property type="match status" value="1"/>
</dbReference>
<keyword evidence="3" id="KW-0808">Transferase</keyword>
<dbReference type="Gene3D" id="3.30.565.10">
    <property type="entry name" value="Histidine kinase-like ATPase, C-terminal domain"/>
    <property type="match status" value="1"/>
</dbReference>
<evidence type="ECO:0000259" key="2">
    <source>
        <dbReference type="Pfam" id="PF06580"/>
    </source>
</evidence>
<dbReference type="InterPro" id="IPR050640">
    <property type="entry name" value="Bact_2-comp_sensor_kinase"/>
</dbReference>
<dbReference type="SUPFAM" id="SSF55874">
    <property type="entry name" value="ATPase domain of HSP90 chaperone/DNA topoisomerase II/histidine kinase"/>
    <property type="match status" value="1"/>
</dbReference>
<keyword evidence="3" id="KW-0418">Kinase</keyword>
<name>A0ABX0H138_9BACT</name>
<evidence type="ECO:0000256" key="1">
    <source>
        <dbReference type="SAM" id="Phobius"/>
    </source>
</evidence>
<gene>
    <name evidence="3" type="ORF">G9Q97_01590</name>
</gene>
<dbReference type="EMBL" id="JAANYN010000001">
    <property type="protein sequence ID" value="NHE55500.1"/>
    <property type="molecule type" value="Genomic_DNA"/>
</dbReference>
<keyword evidence="1" id="KW-0472">Membrane</keyword>
<feature type="transmembrane region" description="Helical" evidence="1">
    <location>
        <begin position="116"/>
        <end position="135"/>
    </location>
</feature>
<dbReference type="PROSITE" id="PS51257">
    <property type="entry name" value="PROKAR_LIPOPROTEIN"/>
    <property type="match status" value="1"/>
</dbReference>
<feature type="transmembrane region" description="Helical" evidence="1">
    <location>
        <begin position="14"/>
        <end position="35"/>
    </location>
</feature>
<feature type="transmembrane region" description="Helical" evidence="1">
    <location>
        <begin position="41"/>
        <end position="65"/>
    </location>
</feature>
<dbReference type="InterPro" id="IPR036890">
    <property type="entry name" value="HATPase_C_sf"/>
</dbReference>
<dbReference type="RefSeq" id="WP_166142466.1">
    <property type="nucleotide sequence ID" value="NZ_JAANYN010000001.1"/>
</dbReference>
<dbReference type="GO" id="GO:0016301">
    <property type="term" value="F:kinase activity"/>
    <property type="evidence" value="ECO:0007669"/>
    <property type="project" value="UniProtKB-KW"/>
</dbReference>
<sequence>MNTTGKSYRITGELLDDVSFLLMVFVGLFSCSFFQHQDWVWAFQDGLMCMLAFGLGVFGLNLMVYYYPIGKFRTWPALMFSLLFSLALVFLCRLVWKGELLGDQEFLPLFDVSLPIRVTVGLLLFHLVTLQIMSGKTTVKSFQLMQQGELRQKLTTDAELHYLRQQMQPHFLFNSLNSINALLGKHPERAREMVQGLADFYRENLNKDPKKWESLENEIKVISQYLALEKIRFGHRLGYEIEIPPELTEVKLPSLLIQTLVENAVKHGLYGTTGPITIRIKATKRENMLALSVQNPTEQNPGKATGAGFGLKNLERRLFLIFGRKDLLSYSHLDGQFSATLKIPFLL</sequence>
<dbReference type="InterPro" id="IPR010559">
    <property type="entry name" value="Sig_transdc_His_kin_internal"/>
</dbReference>
<keyword evidence="4" id="KW-1185">Reference proteome</keyword>
<feature type="transmembrane region" description="Helical" evidence="1">
    <location>
        <begin position="77"/>
        <end position="96"/>
    </location>
</feature>